<dbReference type="GO" id="GO:0005634">
    <property type="term" value="C:nucleus"/>
    <property type="evidence" value="ECO:0007669"/>
    <property type="project" value="UniProtKB-SubCell"/>
</dbReference>
<feature type="compositionally biased region" description="Basic and acidic residues" evidence="11">
    <location>
        <begin position="309"/>
        <end position="319"/>
    </location>
</feature>
<dbReference type="EMBL" id="VOIH02000012">
    <property type="protein sequence ID" value="KAF3432179.1"/>
    <property type="molecule type" value="Genomic_DNA"/>
</dbReference>
<dbReference type="OrthoDB" id="1183492at2759"/>
<evidence type="ECO:0000256" key="11">
    <source>
        <dbReference type="SAM" id="MobiDB-lite"/>
    </source>
</evidence>
<dbReference type="Pfam" id="PF00046">
    <property type="entry name" value="Homeodomain"/>
    <property type="match status" value="1"/>
</dbReference>
<proteinExistence type="inferred from homology"/>
<gene>
    <name evidence="13" type="ORF">FNV43_RR26918</name>
</gene>
<dbReference type="Proteomes" id="UP000796880">
    <property type="component" value="Unassembled WGS sequence"/>
</dbReference>
<dbReference type="GO" id="GO:0003700">
    <property type="term" value="F:DNA-binding transcription factor activity"/>
    <property type="evidence" value="ECO:0007669"/>
    <property type="project" value="InterPro"/>
</dbReference>
<evidence type="ECO:0000256" key="8">
    <source>
        <dbReference type="ARBA" id="ARBA00024040"/>
    </source>
</evidence>
<dbReference type="SUPFAM" id="SSF46689">
    <property type="entry name" value="Homeodomain-like"/>
    <property type="match status" value="1"/>
</dbReference>
<feature type="domain" description="Homeobox" evidence="12">
    <location>
        <begin position="73"/>
        <end position="138"/>
    </location>
</feature>
<keyword evidence="4 9" id="KW-0238">DNA-binding</keyword>
<protein>
    <recommendedName>
        <fullName evidence="12">Homeobox domain-containing protein</fullName>
    </recommendedName>
</protein>
<evidence type="ECO:0000256" key="6">
    <source>
        <dbReference type="ARBA" id="ARBA00023163"/>
    </source>
</evidence>
<keyword evidence="3" id="KW-0805">Transcription regulation</keyword>
<accession>A0A8K0DQ18</accession>
<evidence type="ECO:0000259" key="12">
    <source>
        <dbReference type="PROSITE" id="PS50071"/>
    </source>
</evidence>
<feature type="DNA-binding region" description="Homeobox" evidence="9">
    <location>
        <begin position="75"/>
        <end position="139"/>
    </location>
</feature>
<dbReference type="InterPro" id="IPR009057">
    <property type="entry name" value="Homeodomain-like_sf"/>
</dbReference>
<dbReference type="InterPro" id="IPR001356">
    <property type="entry name" value="HD"/>
</dbReference>
<keyword evidence="5 9" id="KW-0371">Homeobox</keyword>
<keyword evidence="7 9" id="KW-0539">Nucleus</keyword>
<feature type="compositionally biased region" description="Polar residues" evidence="11">
    <location>
        <begin position="320"/>
        <end position="335"/>
    </location>
</feature>
<keyword evidence="2" id="KW-0217">Developmental protein</keyword>
<comment type="subcellular location">
    <subcellularLocation>
        <location evidence="1 9 10">Nucleus</location>
    </subcellularLocation>
</comment>
<organism evidence="13 14">
    <name type="scientific">Rhamnella rubrinervis</name>
    <dbReference type="NCBI Taxonomy" id="2594499"/>
    <lineage>
        <taxon>Eukaryota</taxon>
        <taxon>Viridiplantae</taxon>
        <taxon>Streptophyta</taxon>
        <taxon>Embryophyta</taxon>
        <taxon>Tracheophyta</taxon>
        <taxon>Spermatophyta</taxon>
        <taxon>Magnoliopsida</taxon>
        <taxon>eudicotyledons</taxon>
        <taxon>Gunneridae</taxon>
        <taxon>Pentapetalae</taxon>
        <taxon>rosids</taxon>
        <taxon>fabids</taxon>
        <taxon>Rosales</taxon>
        <taxon>Rhamnaceae</taxon>
        <taxon>rhamnoid group</taxon>
        <taxon>Rhamneae</taxon>
        <taxon>Rhamnella</taxon>
    </lineage>
</organism>
<dbReference type="SMART" id="SM00389">
    <property type="entry name" value="HOX"/>
    <property type="match status" value="1"/>
</dbReference>
<evidence type="ECO:0000256" key="7">
    <source>
        <dbReference type="ARBA" id="ARBA00023242"/>
    </source>
</evidence>
<dbReference type="PANTHER" id="PTHR45940:SF13">
    <property type="entry name" value="WUSCHEL-RELATED HOMEOBOX 1"/>
    <property type="match status" value="1"/>
</dbReference>
<dbReference type="GO" id="GO:0003677">
    <property type="term" value="F:DNA binding"/>
    <property type="evidence" value="ECO:0007669"/>
    <property type="project" value="UniProtKB-UniRule"/>
</dbReference>
<comment type="similarity">
    <text evidence="8">Belongs to the WUS homeobox family.</text>
</comment>
<comment type="caution">
    <text evidence="13">The sequence shown here is derived from an EMBL/GenBank/DDBJ whole genome shotgun (WGS) entry which is preliminary data.</text>
</comment>
<keyword evidence="6" id="KW-0804">Transcription</keyword>
<name>A0A8K0DQ18_9ROSA</name>
<keyword evidence="14" id="KW-1185">Reference proteome</keyword>
<dbReference type="Gene3D" id="1.10.10.60">
    <property type="entry name" value="Homeodomain-like"/>
    <property type="match status" value="1"/>
</dbReference>
<sequence length="335" mass="38140">MMVGSSTEGDELHNHAGNYSFKTDLHQRHVVIPKPAANISSTSSANNTVMISSTTSTTYPNQTHCTKSVQPLTARQSLRWTPTPEQLLILEELYRRGTRTPSAQQIQQITTQLRRFGKIEGKNVFYWFQNHKARERQKLRCRSSMKLSHHNTSKERRLGRQYCSDTKCVEVTKDSAAAVWRRTGLEVEQTNKWTPFSNCIKVSQESASTMHRAAIPENGTNGWLQFGVRRQRNSIEETQACLEAMEMSYSHTINNNSQYMIMSATPAQESSYKLLVPNSTTGNVTRRSNVNREPQTLELFPLRSSGNLKNDHITTEDTRAPTTASNSRRTNTFFF</sequence>
<dbReference type="PANTHER" id="PTHR45940">
    <property type="entry name" value="WUSCHEL-RELATED HOMEOBOX 1-RELATED"/>
    <property type="match status" value="1"/>
</dbReference>
<evidence type="ECO:0000256" key="3">
    <source>
        <dbReference type="ARBA" id="ARBA00023015"/>
    </source>
</evidence>
<dbReference type="InterPro" id="IPR044555">
    <property type="entry name" value="WUSCHEL-like"/>
</dbReference>
<dbReference type="FunFam" id="1.10.10.60:FF:000146">
    <property type="entry name" value="WUSCHEL-related homeobox 4"/>
    <property type="match status" value="1"/>
</dbReference>
<evidence type="ECO:0000256" key="10">
    <source>
        <dbReference type="RuleBase" id="RU000682"/>
    </source>
</evidence>
<evidence type="ECO:0000256" key="1">
    <source>
        <dbReference type="ARBA" id="ARBA00004123"/>
    </source>
</evidence>
<feature type="region of interest" description="Disordered" evidence="11">
    <location>
        <begin position="305"/>
        <end position="335"/>
    </location>
</feature>
<dbReference type="PROSITE" id="PS50071">
    <property type="entry name" value="HOMEOBOX_2"/>
    <property type="match status" value="1"/>
</dbReference>
<evidence type="ECO:0000256" key="5">
    <source>
        <dbReference type="ARBA" id="ARBA00023155"/>
    </source>
</evidence>
<evidence type="ECO:0000313" key="13">
    <source>
        <dbReference type="EMBL" id="KAF3432179.1"/>
    </source>
</evidence>
<dbReference type="AlphaFoldDB" id="A0A8K0DQ18"/>
<evidence type="ECO:0000256" key="4">
    <source>
        <dbReference type="ARBA" id="ARBA00023125"/>
    </source>
</evidence>
<evidence type="ECO:0000313" key="14">
    <source>
        <dbReference type="Proteomes" id="UP000796880"/>
    </source>
</evidence>
<evidence type="ECO:0000256" key="2">
    <source>
        <dbReference type="ARBA" id="ARBA00022473"/>
    </source>
</evidence>
<dbReference type="GO" id="GO:0099402">
    <property type="term" value="P:plant organ development"/>
    <property type="evidence" value="ECO:0007669"/>
    <property type="project" value="InterPro"/>
</dbReference>
<reference evidence="13" key="1">
    <citation type="submission" date="2020-03" db="EMBL/GenBank/DDBJ databases">
        <title>A high-quality chromosome-level genome assembly of a woody plant with both climbing and erect habits, Rhamnella rubrinervis.</title>
        <authorList>
            <person name="Lu Z."/>
            <person name="Yang Y."/>
            <person name="Zhu X."/>
            <person name="Sun Y."/>
        </authorList>
    </citation>
    <scope>NUCLEOTIDE SEQUENCE</scope>
    <source>
        <strain evidence="13">BYM</strain>
        <tissue evidence="13">Leaf</tissue>
    </source>
</reference>
<evidence type="ECO:0000256" key="9">
    <source>
        <dbReference type="PROSITE-ProRule" id="PRU00108"/>
    </source>
</evidence>